<evidence type="ECO:0000256" key="3">
    <source>
        <dbReference type="ARBA" id="ARBA00022692"/>
    </source>
</evidence>
<dbReference type="Pfam" id="PF11728">
    <property type="entry name" value="ArAE_1_C"/>
    <property type="match status" value="1"/>
</dbReference>
<dbReference type="PATRIC" id="fig|119224.3.peg.939"/>
<feature type="domain" description="Putative aromatic acid exporter C-terminal" evidence="7">
    <location>
        <begin position="146"/>
        <end position="308"/>
    </location>
</feature>
<dbReference type="Proteomes" id="UP000049578">
    <property type="component" value="Unassembled WGS sequence"/>
</dbReference>
<dbReference type="InterPro" id="IPR038323">
    <property type="entry name" value="ArAE_1_C_sf"/>
</dbReference>
<comment type="subcellular location">
    <subcellularLocation>
        <location evidence="1">Cell membrane</location>
        <topology evidence="1">Multi-pass membrane protein</topology>
    </subcellularLocation>
</comment>
<evidence type="ECO:0000256" key="4">
    <source>
        <dbReference type="ARBA" id="ARBA00022989"/>
    </source>
</evidence>
<evidence type="ECO:0000256" key="1">
    <source>
        <dbReference type="ARBA" id="ARBA00004651"/>
    </source>
</evidence>
<dbReference type="InterPro" id="IPR021062">
    <property type="entry name" value="ArAE_1_C"/>
</dbReference>
<feature type="transmembrane region" description="Helical" evidence="6">
    <location>
        <begin position="91"/>
        <end position="111"/>
    </location>
</feature>
<keyword evidence="9" id="KW-1185">Reference proteome</keyword>
<dbReference type="InterPro" id="IPR052984">
    <property type="entry name" value="UPF0421"/>
</dbReference>
<name>A0A0P6S9D1_9STRE</name>
<keyword evidence="5 6" id="KW-0472">Membrane</keyword>
<dbReference type="EMBL" id="LHQM01000003">
    <property type="protein sequence ID" value="KPJ23231.1"/>
    <property type="molecule type" value="Genomic_DNA"/>
</dbReference>
<keyword evidence="4 6" id="KW-1133">Transmembrane helix</keyword>
<organism evidence="8 9">
    <name type="scientific">Streptococcus phocae</name>
    <dbReference type="NCBI Taxonomy" id="119224"/>
    <lineage>
        <taxon>Bacteria</taxon>
        <taxon>Bacillati</taxon>
        <taxon>Bacillota</taxon>
        <taxon>Bacilli</taxon>
        <taxon>Lactobacillales</taxon>
        <taxon>Streptococcaceae</taxon>
        <taxon>Streptococcus</taxon>
    </lineage>
</organism>
<feature type="transmembrane region" description="Helical" evidence="6">
    <location>
        <begin position="55"/>
        <end position="84"/>
    </location>
</feature>
<evidence type="ECO:0000256" key="2">
    <source>
        <dbReference type="ARBA" id="ARBA00022475"/>
    </source>
</evidence>
<keyword evidence="2" id="KW-1003">Cell membrane</keyword>
<evidence type="ECO:0000313" key="8">
    <source>
        <dbReference type="EMBL" id="KPJ23231.1"/>
    </source>
</evidence>
<comment type="caution">
    <text evidence="8">The sequence shown here is derived from an EMBL/GenBank/DDBJ whole genome shotgun (WGS) entry which is preliminary data.</text>
</comment>
<proteinExistence type="predicted"/>
<gene>
    <name evidence="8" type="ORF">AKK44_01015</name>
</gene>
<protein>
    <recommendedName>
        <fullName evidence="7">Putative aromatic acid exporter C-terminal domain-containing protein</fullName>
    </recommendedName>
</protein>
<dbReference type="Pfam" id="PF06081">
    <property type="entry name" value="ArAE_1"/>
    <property type="match status" value="1"/>
</dbReference>
<dbReference type="PANTHER" id="PTHR40064:SF1">
    <property type="entry name" value="MEMBRANE PROTEIN"/>
    <property type="match status" value="1"/>
</dbReference>
<accession>A0A0P6S9D1</accession>
<evidence type="ECO:0000256" key="6">
    <source>
        <dbReference type="SAM" id="Phobius"/>
    </source>
</evidence>
<dbReference type="STRING" id="119224.AKK44_01015"/>
<keyword evidence="3 6" id="KW-0812">Transmembrane</keyword>
<evidence type="ECO:0000256" key="5">
    <source>
        <dbReference type="ARBA" id="ARBA00023136"/>
    </source>
</evidence>
<evidence type="ECO:0000259" key="7">
    <source>
        <dbReference type="Pfam" id="PF11728"/>
    </source>
</evidence>
<dbReference type="Gene3D" id="1.20.120.940">
    <property type="entry name" value="Putative aromatic acid exporter, C-terminal domain"/>
    <property type="match status" value="1"/>
</dbReference>
<dbReference type="GO" id="GO:0005886">
    <property type="term" value="C:plasma membrane"/>
    <property type="evidence" value="ECO:0007669"/>
    <property type="project" value="UniProtKB-SubCell"/>
</dbReference>
<dbReference type="RefSeq" id="WP_054278131.1">
    <property type="nucleotide sequence ID" value="NZ_LHQM01000003.1"/>
</dbReference>
<dbReference type="InterPro" id="IPR010343">
    <property type="entry name" value="ArAE_1"/>
</dbReference>
<reference evidence="8 9" key="1">
    <citation type="submission" date="2015-08" db="EMBL/GenBank/DDBJ databases">
        <title>Genome sequence of Streptococcus phocae subsp. phocae ATCC 51973T isolated from liver specimen obtained from seal.</title>
        <authorList>
            <person name="Avendano-Herrera R."/>
        </authorList>
    </citation>
    <scope>NUCLEOTIDE SEQUENCE [LARGE SCALE GENOMIC DNA]</scope>
    <source>
        <strain evidence="8 9">ATCC 51973</strain>
    </source>
</reference>
<feature type="transmembrane region" description="Helical" evidence="6">
    <location>
        <begin position="123"/>
        <end position="141"/>
    </location>
</feature>
<sequence length="323" mass="36909">MGLAERTVKMFLATVVATLLASQLNLSYAISAGVIALLSVLDTRKSSLIVARNRLLSFFLAFAIAVMLFKVIGFNLVAFSLYLVATIPVLYHFKIEAGLVPITVLVTHLITEKSISPSVLLNEFLIFFIGIGIALLSNTYMGSQAQKLRDYHKQVEDSLKSILYCFEQFLLEGKGSNASDMIETLDGILEDALQLVYRERHNTLFQQTNYQVHYFEMRRNQNRLLNQIAVNVEKITSQSRESILLSHLFHATARQLSETNSALMLIDDIEQLLDTFRQRELPKTREEFERRAVLFQILQDLERLILLKVSFYRDYKGDDSDKL</sequence>
<dbReference type="PANTHER" id="PTHR40064">
    <property type="entry name" value="MEMBRANE PROTEIN-RELATED"/>
    <property type="match status" value="1"/>
</dbReference>
<evidence type="ECO:0000313" key="9">
    <source>
        <dbReference type="Proteomes" id="UP000049578"/>
    </source>
</evidence>
<dbReference type="AlphaFoldDB" id="A0A0P6S9D1"/>